<feature type="binding site" evidence="3">
    <location>
        <position position="160"/>
    </location>
    <ligand>
        <name>Cu cation</name>
        <dbReference type="ChEBI" id="CHEBI:23378"/>
    </ligand>
</feature>
<dbReference type="Proteomes" id="UP000243361">
    <property type="component" value="Unassembled WGS sequence"/>
</dbReference>
<proteinExistence type="inferred from homology"/>
<keyword evidence="2 3" id="KW-0186">Copper</keyword>
<feature type="disulfide bond" description="Redox-active" evidence="4">
    <location>
        <begin position="69"/>
        <end position="73"/>
    </location>
</feature>
<comment type="similarity">
    <text evidence="1">Belongs to the SCO1/2 family.</text>
</comment>
<gene>
    <name evidence="6" type="ORF">B0D84_02060</name>
    <name evidence="7" type="ORF">C3L24_03305</name>
</gene>
<dbReference type="GO" id="GO:0046872">
    <property type="term" value="F:metal ion binding"/>
    <property type="evidence" value="ECO:0007669"/>
    <property type="project" value="UniProtKB-KW"/>
</dbReference>
<evidence type="ECO:0000313" key="6">
    <source>
        <dbReference type="EMBL" id="OQX35830.1"/>
    </source>
</evidence>
<dbReference type="PROSITE" id="PS51352">
    <property type="entry name" value="THIOREDOXIN_2"/>
    <property type="match status" value="1"/>
</dbReference>
<dbReference type="FunFam" id="3.40.30.10:FF:000013">
    <property type="entry name" value="Blast:Protein SCO1 homolog, mitochondrial"/>
    <property type="match status" value="1"/>
</dbReference>
<reference evidence="7 9" key="2">
    <citation type="submission" date="2018-01" db="EMBL/GenBank/DDBJ databases">
        <title>Novel co-symbiosis in the lucinid bivalve Phacoides pectinatus.</title>
        <authorList>
            <person name="Lim S.J."/>
            <person name="Davis B.G."/>
            <person name="Gill D.E."/>
            <person name="Engel A.S."/>
            <person name="Anderson L.C."/>
            <person name="Campbell B.J."/>
        </authorList>
    </citation>
    <scope>NUCLEOTIDE SEQUENCE [LARGE SCALE GENOMIC DNA]</scope>
    <source>
        <strain evidence="7">N3_P5</strain>
    </source>
</reference>
<protein>
    <submittedName>
        <fullName evidence="6">SCO family protein</fullName>
    </submittedName>
</protein>
<evidence type="ECO:0000259" key="5">
    <source>
        <dbReference type="PROSITE" id="PS51352"/>
    </source>
</evidence>
<dbReference type="Proteomes" id="UP000250928">
    <property type="component" value="Unassembled WGS sequence"/>
</dbReference>
<dbReference type="PANTHER" id="PTHR12151:SF25">
    <property type="entry name" value="LINALOOL DEHYDRATASE_ISOMERASE DOMAIN-CONTAINING PROTEIN"/>
    <property type="match status" value="1"/>
</dbReference>
<dbReference type="PANTHER" id="PTHR12151">
    <property type="entry name" value="ELECTRON TRANSPORT PROTIN SCO1/SENC FAMILY MEMBER"/>
    <property type="match status" value="1"/>
</dbReference>
<feature type="binding site" evidence="3">
    <location>
        <position position="69"/>
    </location>
    <ligand>
        <name>Cu cation</name>
        <dbReference type="ChEBI" id="CHEBI:23378"/>
    </ligand>
</feature>
<dbReference type="InterPro" id="IPR003782">
    <property type="entry name" value="SCO1/SenC"/>
</dbReference>
<dbReference type="InterPro" id="IPR013766">
    <property type="entry name" value="Thioredoxin_domain"/>
</dbReference>
<dbReference type="Gene3D" id="3.40.30.10">
    <property type="entry name" value="Glutaredoxin"/>
    <property type="match status" value="1"/>
</dbReference>
<keyword evidence="3" id="KW-0479">Metal-binding</keyword>
<comment type="caution">
    <text evidence="6">The sequence shown here is derived from an EMBL/GenBank/DDBJ whole genome shotgun (WGS) entry which is preliminary data.</text>
</comment>
<evidence type="ECO:0000256" key="4">
    <source>
        <dbReference type="PIRSR" id="PIRSR603782-2"/>
    </source>
</evidence>
<evidence type="ECO:0000313" key="7">
    <source>
        <dbReference type="EMBL" id="PUE04385.1"/>
    </source>
</evidence>
<evidence type="ECO:0000313" key="9">
    <source>
        <dbReference type="Proteomes" id="UP000250928"/>
    </source>
</evidence>
<dbReference type="Pfam" id="PF02630">
    <property type="entry name" value="SCO1-SenC"/>
    <property type="match status" value="1"/>
</dbReference>
<evidence type="ECO:0000256" key="1">
    <source>
        <dbReference type="ARBA" id="ARBA00010996"/>
    </source>
</evidence>
<feature type="binding site" evidence="3">
    <location>
        <position position="73"/>
    </location>
    <ligand>
        <name>Cu cation</name>
        <dbReference type="ChEBI" id="CHEBI:23378"/>
    </ligand>
</feature>
<dbReference type="SUPFAM" id="SSF52833">
    <property type="entry name" value="Thioredoxin-like"/>
    <property type="match status" value="1"/>
</dbReference>
<dbReference type="CDD" id="cd02968">
    <property type="entry name" value="SCO"/>
    <property type="match status" value="1"/>
</dbReference>
<sequence length="197" mass="21885">MQRLFSFALIGLLALALVWVGFFWEPATPSRVDERPRGGAFEFQSLAGPVSLAQLRGKVVVLYFGYTWCPDICPTSLGMLSAALSELTEQELAGLRSLFISVDPERDTLEKLATYADYFHPNLIGVTGTREQIDAAVARYGAAYRIVKEAEKEDRYVVDHSADLYLIDRRGGLVRSIPHGTPPEQILAALRSELKRP</sequence>
<evidence type="ECO:0000256" key="3">
    <source>
        <dbReference type="PIRSR" id="PIRSR603782-1"/>
    </source>
</evidence>
<keyword evidence="4" id="KW-1015">Disulfide bond</keyword>
<dbReference type="EMBL" id="PQCO01000127">
    <property type="protein sequence ID" value="PUE04385.1"/>
    <property type="molecule type" value="Genomic_DNA"/>
</dbReference>
<evidence type="ECO:0000256" key="2">
    <source>
        <dbReference type="ARBA" id="ARBA00023008"/>
    </source>
</evidence>
<feature type="domain" description="Thioredoxin" evidence="5">
    <location>
        <begin position="32"/>
        <end position="195"/>
    </location>
</feature>
<keyword evidence="8" id="KW-1185">Reference proteome</keyword>
<dbReference type="EMBL" id="MUIE01000149">
    <property type="protein sequence ID" value="OQX35830.1"/>
    <property type="molecule type" value="Genomic_DNA"/>
</dbReference>
<organism evidence="6 8">
    <name type="scientific">Candidatus Sedimenticola endophacoides</name>
    <dbReference type="NCBI Taxonomy" id="2548426"/>
    <lineage>
        <taxon>Bacteria</taxon>
        <taxon>Pseudomonadati</taxon>
        <taxon>Pseudomonadota</taxon>
        <taxon>Gammaproteobacteria</taxon>
        <taxon>Chromatiales</taxon>
        <taxon>Sedimenticolaceae</taxon>
        <taxon>Sedimenticola</taxon>
    </lineage>
</organism>
<dbReference type="InterPro" id="IPR036249">
    <property type="entry name" value="Thioredoxin-like_sf"/>
</dbReference>
<dbReference type="AlphaFoldDB" id="A0A657Q0G5"/>
<reference evidence="6 8" key="1">
    <citation type="submission" date="2017-02" db="EMBL/GenBank/DDBJ databases">
        <title>Novel co-symbiosis in the unique lucinid bivalve Phacoides pectinatus.</title>
        <authorList>
            <person name="Lim S.J."/>
            <person name="Davis B.G."/>
            <person name="Gill D.E."/>
            <person name="Engel A.S."/>
            <person name="Anderson L.C."/>
            <person name="Campbell B.J."/>
        </authorList>
    </citation>
    <scope>NUCLEOTIDE SEQUENCE [LARGE SCALE GENOMIC DNA]</scope>
    <source>
        <strain evidence="6">LUC13016_P6</strain>
    </source>
</reference>
<evidence type="ECO:0000313" key="8">
    <source>
        <dbReference type="Proteomes" id="UP000243361"/>
    </source>
</evidence>
<name>A0A657Q0G5_9GAMM</name>
<accession>A0A657Q0G5</accession>